<dbReference type="Proteomes" id="UP000620075">
    <property type="component" value="Unassembled WGS sequence"/>
</dbReference>
<dbReference type="EMBL" id="JAEKNQ010000023">
    <property type="protein sequence ID" value="MBJ7602756.1"/>
    <property type="molecule type" value="Genomic_DNA"/>
</dbReference>
<protein>
    <recommendedName>
        <fullName evidence="3">Methyltransferase domain-containing protein</fullName>
    </recommendedName>
</protein>
<dbReference type="AlphaFoldDB" id="A0A934K6S9"/>
<reference evidence="1 2" key="1">
    <citation type="submission" date="2020-10" db="EMBL/GenBank/DDBJ databases">
        <title>Ca. Dormibacterota MAGs.</title>
        <authorList>
            <person name="Montgomery K."/>
        </authorList>
    </citation>
    <scope>NUCLEOTIDE SEQUENCE [LARGE SCALE GENOMIC DNA]</scope>
    <source>
        <strain evidence="1">SC8811_S16_3</strain>
    </source>
</reference>
<dbReference type="RefSeq" id="WP_338177635.1">
    <property type="nucleotide sequence ID" value="NZ_JAEKNQ010000023.1"/>
</dbReference>
<evidence type="ECO:0000313" key="2">
    <source>
        <dbReference type="Proteomes" id="UP000620075"/>
    </source>
</evidence>
<dbReference type="Pfam" id="PF24675">
    <property type="entry name" value="NpmA"/>
    <property type="match status" value="1"/>
</dbReference>
<name>A0A934K6S9_9BACT</name>
<comment type="caution">
    <text evidence="1">The sequence shown here is derived from an EMBL/GenBank/DDBJ whole genome shotgun (WGS) entry which is preliminary data.</text>
</comment>
<accession>A0A934K6S9</accession>
<organism evidence="1 2">
    <name type="scientific">Candidatus Dormiibacter inghamiae</name>
    <dbReference type="NCBI Taxonomy" id="3127013"/>
    <lineage>
        <taxon>Bacteria</taxon>
        <taxon>Bacillati</taxon>
        <taxon>Candidatus Dormiibacterota</taxon>
        <taxon>Candidatus Dormibacteria</taxon>
        <taxon>Candidatus Dormibacterales</taxon>
        <taxon>Candidatus Dormibacteraceae</taxon>
        <taxon>Candidatus Dormiibacter</taxon>
    </lineage>
</organism>
<gene>
    <name evidence="1" type="ORF">JF888_06130</name>
</gene>
<dbReference type="InterPro" id="IPR056262">
    <property type="entry name" value="NpmA"/>
</dbReference>
<proteinExistence type="predicted"/>
<dbReference type="Gene3D" id="3.40.50.150">
    <property type="entry name" value="Vaccinia Virus protein VP39"/>
    <property type="match status" value="1"/>
</dbReference>
<dbReference type="InterPro" id="IPR029063">
    <property type="entry name" value="SAM-dependent_MTases_sf"/>
</dbReference>
<evidence type="ECO:0008006" key="3">
    <source>
        <dbReference type="Google" id="ProtNLM"/>
    </source>
</evidence>
<evidence type="ECO:0000313" key="1">
    <source>
        <dbReference type="EMBL" id="MBJ7602756.1"/>
    </source>
</evidence>
<dbReference type="SUPFAM" id="SSF53335">
    <property type="entry name" value="S-adenosyl-L-methionine-dependent methyltransferases"/>
    <property type="match status" value="1"/>
</dbReference>
<sequence>MDLGAGDGRFAVATAVSRPDTLSVAIDAHPQAMADASRRSRRQKLANLLLVGARAEELPSELDGLAEVVTIHFPWGSLLAGVLKVDEIGGVPAGLARITRPGSHVKAVLSITERERALGLPLLDRSLEGRLATR</sequence>